<accession>A0A4S1CN73</accession>
<dbReference type="Pfam" id="PF03372">
    <property type="entry name" value="Exo_endo_phos"/>
    <property type="match status" value="1"/>
</dbReference>
<feature type="transmembrane region" description="Helical" evidence="9">
    <location>
        <begin position="36"/>
        <end position="55"/>
    </location>
</feature>
<keyword evidence="12" id="KW-1185">Reference proteome</keyword>
<evidence type="ECO:0000256" key="5">
    <source>
        <dbReference type="ARBA" id="ARBA00022763"/>
    </source>
</evidence>
<dbReference type="GO" id="GO:0046872">
    <property type="term" value="F:metal ion binding"/>
    <property type="evidence" value="ECO:0007669"/>
    <property type="project" value="UniProtKB-KW"/>
</dbReference>
<dbReference type="Proteomes" id="UP000306416">
    <property type="component" value="Unassembled WGS sequence"/>
</dbReference>
<keyword evidence="3" id="KW-0540">Nuclease</keyword>
<feature type="transmembrane region" description="Helical" evidence="9">
    <location>
        <begin position="6"/>
        <end position="24"/>
    </location>
</feature>
<evidence type="ECO:0000256" key="4">
    <source>
        <dbReference type="ARBA" id="ARBA00022723"/>
    </source>
</evidence>
<dbReference type="InterPro" id="IPR036691">
    <property type="entry name" value="Endo/exonu/phosph_ase_sf"/>
</dbReference>
<organism evidence="11 12">
    <name type="scientific">Geomonas terrae</name>
    <dbReference type="NCBI Taxonomy" id="2562681"/>
    <lineage>
        <taxon>Bacteria</taxon>
        <taxon>Pseudomonadati</taxon>
        <taxon>Thermodesulfobacteriota</taxon>
        <taxon>Desulfuromonadia</taxon>
        <taxon>Geobacterales</taxon>
        <taxon>Geobacteraceae</taxon>
        <taxon>Geomonas</taxon>
    </lineage>
</organism>
<keyword evidence="5" id="KW-0227">DNA damage</keyword>
<dbReference type="GO" id="GO:0016787">
    <property type="term" value="F:hydrolase activity"/>
    <property type="evidence" value="ECO:0007669"/>
    <property type="project" value="UniProtKB-KW"/>
</dbReference>
<evidence type="ECO:0000256" key="1">
    <source>
        <dbReference type="ARBA" id="ARBA00001936"/>
    </source>
</evidence>
<dbReference type="InterPro" id="IPR005135">
    <property type="entry name" value="Endo/exonuclease/phosphatase"/>
</dbReference>
<dbReference type="PANTHER" id="PTHR15822">
    <property type="entry name" value="TRAF AND TNF RECEPTOR-ASSOCIATED PROTEIN"/>
    <property type="match status" value="1"/>
</dbReference>
<sequence length="347" mass="39277">MNLLLAINAAYIVLIAALTVLNWLGPDRFWMAALNFYLPQLIWTLPGLLLTPITFRYARPLALLPLAGILWVLGPVMGWHWSWPPRSAVASGPVLRVMTWNIKYGKGDLAPLVNELRRSRPDIMLFQDAQKVGKGPLTDFLAGWQVVNLGQYVVASRYPISAVQLHELPYQEEKGESFLRCSVSVNSRNISIYNVHFKTPRWSLKAFREVQSGAWYLPPAIDFFEENVMTRILQAERVAEFLGQERGDCIVAGDFNSPDQSLVCEIIRSAGFADAFTQSGRGYGYTYGHNVLQYRVPSIRASWMRIDHIMTTSGLKAQRCWVGTRYASDHRPVTADFVLTNPRKTLQ</sequence>
<evidence type="ECO:0000256" key="2">
    <source>
        <dbReference type="ARBA" id="ARBA00001946"/>
    </source>
</evidence>
<evidence type="ECO:0000256" key="7">
    <source>
        <dbReference type="ARBA" id="ARBA00022842"/>
    </source>
</evidence>
<keyword evidence="6" id="KW-0378">Hydrolase</keyword>
<proteinExistence type="predicted"/>
<evidence type="ECO:0000256" key="9">
    <source>
        <dbReference type="SAM" id="Phobius"/>
    </source>
</evidence>
<keyword evidence="9" id="KW-0472">Membrane</keyword>
<name>A0A4S1CN73_9BACT</name>
<evidence type="ECO:0000256" key="8">
    <source>
        <dbReference type="ARBA" id="ARBA00023204"/>
    </source>
</evidence>
<evidence type="ECO:0000256" key="6">
    <source>
        <dbReference type="ARBA" id="ARBA00022801"/>
    </source>
</evidence>
<feature type="domain" description="Endonuclease/exonuclease/phosphatase" evidence="10">
    <location>
        <begin position="98"/>
        <end position="330"/>
    </location>
</feature>
<dbReference type="GO" id="GO:0006281">
    <property type="term" value="P:DNA repair"/>
    <property type="evidence" value="ECO:0007669"/>
    <property type="project" value="UniProtKB-KW"/>
</dbReference>
<reference evidence="11 12" key="1">
    <citation type="submission" date="2019-04" db="EMBL/GenBank/DDBJ databases">
        <title>Geobacter oryzae sp. nov., ferric-reducing bacteria isolated from paddy soil.</title>
        <authorList>
            <person name="Xu Z."/>
            <person name="Masuda Y."/>
            <person name="Itoh H."/>
            <person name="Senoo K."/>
        </authorList>
    </citation>
    <scope>NUCLEOTIDE SEQUENCE [LARGE SCALE GENOMIC DNA]</scope>
    <source>
        <strain evidence="11 12">Red111</strain>
    </source>
</reference>
<evidence type="ECO:0000256" key="3">
    <source>
        <dbReference type="ARBA" id="ARBA00022722"/>
    </source>
</evidence>
<comment type="cofactor">
    <cofactor evidence="1">
        <name>Mn(2+)</name>
        <dbReference type="ChEBI" id="CHEBI:29035"/>
    </cofactor>
</comment>
<evidence type="ECO:0000313" key="11">
    <source>
        <dbReference type="EMBL" id="TGU75259.1"/>
    </source>
</evidence>
<keyword evidence="8" id="KW-0234">DNA repair</keyword>
<keyword evidence="4" id="KW-0479">Metal-binding</keyword>
<comment type="caution">
    <text evidence="11">The sequence shown here is derived from an EMBL/GenBank/DDBJ whole genome shotgun (WGS) entry which is preliminary data.</text>
</comment>
<keyword evidence="11" id="KW-0255">Endonuclease</keyword>
<dbReference type="PANTHER" id="PTHR15822:SF4">
    <property type="entry name" value="TYROSYL-DNA PHOSPHODIESTERASE 2"/>
    <property type="match status" value="1"/>
</dbReference>
<dbReference type="SUPFAM" id="SSF56219">
    <property type="entry name" value="DNase I-like"/>
    <property type="match status" value="1"/>
</dbReference>
<keyword evidence="9" id="KW-0812">Transmembrane</keyword>
<protein>
    <submittedName>
        <fullName evidence="11">Endonuclease</fullName>
    </submittedName>
</protein>
<comment type="cofactor">
    <cofactor evidence="2">
        <name>Mg(2+)</name>
        <dbReference type="ChEBI" id="CHEBI:18420"/>
    </cofactor>
</comment>
<keyword evidence="9" id="KW-1133">Transmembrane helix</keyword>
<evidence type="ECO:0000313" key="12">
    <source>
        <dbReference type="Proteomes" id="UP000306416"/>
    </source>
</evidence>
<dbReference type="Gene3D" id="3.60.10.10">
    <property type="entry name" value="Endonuclease/exonuclease/phosphatase"/>
    <property type="match status" value="1"/>
</dbReference>
<evidence type="ECO:0000259" key="10">
    <source>
        <dbReference type="Pfam" id="PF03372"/>
    </source>
</evidence>
<dbReference type="GO" id="GO:0004519">
    <property type="term" value="F:endonuclease activity"/>
    <property type="evidence" value="ECO:0007669"/>
    <property type="project" value="UniProtKB-KW"/>
</dbReference>
<dbReference type="InterPro" id="IPR051547">
    <property type="entry name" value="TDP2-like"/>
</dbReference>
<dbReference type="EMBL" id="SRSC01000001">
    <property type="protein sequence ID" value="TGU75259.1"/>
    <property type="molecule type" value="Genomic_DNA"/>
</dbReference>
<gene>
    <name evidence="11" type="ORF">E4633_02180</name>
</gene>
<dbReference type="AlphaFoldDB" id="A0A4S1CN73"/>
<keyword evidence="7" id="KW-0460">Magnesium</keyword>